<sequence length="60" mass="6622">MNMMSGGKGACPELAWSRRPEDNGYTGGVRNWGLFSIPNNSYLIEQNHYNSDAISSAIRS</sequence>
<reference evidence="1" key="2">
    <citation type="submission" date="2023-12" db="EMBL/GenBank/DDBJ databases">
        <authorList>
            <person name="Sun Q."/>
            <person name="Inoue M."/>
        </authorList>
    </citation>
    <scope>NUCLEOTIDE SEQUENCE</scope>
    <source>
        <strain evidence="1">JCM 12289</strain>
    </source>
</reference>
<name>A0AAV3SAK7_HALDO</name>
<reference evidence="1" key="1">
    <citation type="journal article" date="2014" name="Int. J. Syst. Evol. Microbiol.">
        <title>Complete genome sequence of Corynebacterium casei LMG S-19264T (=DSM 44701T), isolated from a smear-ripened cheese.</title>
        <authorList>
            <consortium name="US DOE Joint Genome Institute (JGI-PGF)"/>
            <person name="Walter F."/>
            <person name="Albersmeier A."/>
            <person name="Kalinowski J."/>
            <person name="Ruckert C."/>
        </authorList>
    </citation>
    <scope>NUCLEOTIDE SEQUENCE</scope>
    <source>
        <strain evidence="1">JCM 12289</strain>
    </source>
</reference>
<gene>
    <name evidence="1" type="ORF">GCM10008985_00180</name>
</gene>
<organism evidence="1 2">
    <name type="scientific">Halococcus dombrowskii</name>
    <dbReference type="NCBI Taxonomy" id="179637"/>
    <lineage>
        <taxon>Archaea</taxon>
        <taxon>Methanobacteriati</taxon>
        <taxon>Methanobacteriota</taxon>
        <taxon>Stenosarchaea group</taxon>
        <taxon>Halobacteria</taxon>
        <taxon>Halobacteriales</taxon>
        <taxon>Halococcaceae</taxon>
        <taxon>Halococcus</taxon>
    </lineage>
</organism>
<dbReference type="AlphaFoldDB" id="A0AAV3SAK7"/>
<protein>
    <submittedName>
        <fullName evidence="1">Uncharacterized protein</fullName>
    </submittedName>
</protein>
<dbReference type="Proteomes" id="UP001500962">
    <property type="component" value="Unassembled WGS sequence"/>
</dbReference>
<proteinExistence type="predicted"/>
<evidence type="ECO:0000313" key="1">
    <source>
        <dbReference type="EMBL" id="GAA0448842.1"/>
    </source>
</evidence>
<accession>A0AAV3SAK7</accession>
<dbReference type="EMBL" id="BAAADN010000001">
    <property type="protein sequence ID" value="GAA0448842.1"/>
    <property type="molecule type" value="Genomic_DNA"/>
</dbReference>
<evidence type="ECO:0000313" key="2">
    <source>
        <dbReference type="Proteomes" id="UP001500962"/>
    </source>
</evidence>
<comment type="caution">
    <text evidence="1">The sequence shown here is derived from an EMBL/GenBank/DDBJ whole genome shotgun (WGS) entry which is preliminary data.</text>
</comment>